<evidence type="ECO:0000313" key="6">
    <source>
        <dbReference type="Proteomes" id="UP000237438"/>
    </source>
</evidence>
<keyword evidence="4" id="KW-0949">S-adenosyl-L-methionine</keyword>
<evidence type="ECO:0008006" key="7">
    <source>
        <dbReference type="Google" id="ProtNLM"/>
    </source>
</evidence>
<dbReference type="InterPro" id="IPR002052">
    <property type="entry name" value="DNA_methylase_N6_adenine_CS"/>
</dbReference>
<dbReference type="OrthoDB" id="406152at2759"/>
<dbReference type="PANTHER" id="PTHR45875">
    <property type="entry name" value="METHYLTRANSFERASE N6AMT1"/>
    <property type="match status" value="1"/>
</dbReference>
<dbReference type="SUPFAM" id="SSF53335">
    <property type="entry name" value="S-adenosyl-L-methionine-dependent methyltransferases"/>
    <property type="match status" value="1"/>
</dbReference>
<dbReference type="AlphaFoldDB" id="A0A2S4PQ74"/>
<dbReference type="PROSITE" id="PS00092">
    <property type="entry name" value="N6_MTASE"/>
    <property type="match status" value="1"/>
</dbReference>
<organism evidence="5 6">
    <name type="scientific">Erysiphe pulchra</name>
    <dbReference type="NCBI Taxonomy" id="225359"/>
    <lineage>
        <taxon>Eukaryota</taxon>
        <taxon>Fungi</taxon>
        <taxon>Dikarya</taxon>
        <taxon>Ascomycota</taxon>
        <taxon>Pezizomycotina</taxon>
        <taxon>Leotiomycetes</taxon>
        <taxon>Erysiphales</taxon>
        <taxon>Erysiphaceae</taxon>
        <taxon>Erysiphe</taxon>
    </lineage>
</organism>
<accession>A0A2S4PQ74</accession>
<evidence type="ECO:0000256" key="2">
    <source>
        <dbReference type="ARBA" id="ARBA00022603"/>
    </source>
</evidence>
<evidence type="ECO:0000256" key="4">
    <source>
        <dbReference type="ARBA" id="ARBA00022691"/>
    </source>
</evidence>
<evidence type="ECO:0000256" key="1">
    <source>
        <dbReference type="ARBA" id="ARBA00006149"/>
    </source>
</evidence>
<dbReference type="GO" id="GO:0032259">
    <property type="term" value="P:methylation"/>
    <property type="evidence" value="ECO:0007669"/>
    <property type="project" value="UniProtKB-KW"/>
</dbReference>
<name>A0A2S4PQ74_9PEZI</name>
<dbReference type="GO" id="GO:0035657">
    <property type="term" value="C:eRF1 methyltransferase complex"/>
    <property type="evidence" value="ECO:0007669"/>
    <property type="project" value="TreeGrafter"/>
</dbReference>
<dbReference type="STRING" id="225359.A0A2S4PQ74"/>
<dbReference type="GO" id="GO:0008757">
    <property type="term" value="F:S-adenosylmethionine-dependent methyltransferase activity"/>
    <property type="evidence" value="ECO:0007669"/>
    <property type="project" value="TreeGrafter"/>
</dbReference>
<keyword evidence="6" id="KW-1185">Reference proteome</keyword>
<dbReference type="Gene3D" id="3.40.50.150">
    <property type="entry name" value="Vaccinia Virus protein VP39"/>
    <property type="match status" value="1"/>
</dbReference>
<dbReference type="Proteomes" id="UP000237438">
    <property type="component" value="Unassembled WGS sequence"/>
</dbReference>
<dbReference type="EMBL" id="PEDP01001140">
    <property type="protein sequence ID" value="POS84179.1"/>
    <property type="molecule type" value="Genomic_DNA"/>
</dbReference>
<keyword evidence="3" id="KW-0808">Transferase</keyword>
<protein>
    <recommendedName>
        <fullName evidence="7">ERF1 methyltransferase catalytic subunit MTQ2</fullName>
    </recommendedName>
</protein>
<comment type="similarity">
    <text evidence="1">Belongs to the eukaryotic/archaeal PrmC-related family.</text>
</comment>
<proteinExistence type="inferred from homology"/>
<dbReference type="PANTHER" id="PTHR45875:SF1">
    <property type="entry name" value="METHYLTRANSFERASE N6AMT1"/>
    <property type="match status" value="1"/>
</dbReference>
<dbReference type="InterPro" id="IPR029063">
    <property type="entry name" value="SAM-dependent_MTases_sf"/>
</dbReference>
<comment type="caution">
    <text evidence="5">The sequence shown here is derived from an EMBL/GenBank/DDBJ whole genome shotgun (WGS) entry which is preliminary data.</text>
</comment>
<dbReference type="GO" id="GO:0003676">
    <property type="term" value="F:nucleic acid binding"/>
    <property type="evidence" value="ECO:0007669"/>
    <property type="project" value="InterPro"/>
</dbReference>
<evidence type="ECO:0000313" key="5">
    <source>
        <dbReference type="EMBL" id="POS84179.1"/>
    </source>
</evidence>
<gene>
    <name evidence="5" type="ORF">EPUL_003318</name>
</gene>
<reference evidence="5 6" key="1">
    <citation type="submission" date="2017-10" db="EMBL/GenBank/DDBJ databases">
        <title>Development of genomic resources for the powdery mildew, Erysiphe pulchra.</title>
        <authorList>
            <person name="Wadl P.A."/>
            <person name="Mack B.M."/>
            <person name="Moore G."/>
            <person name="Beltz S.B."/>
        </authorList>
    </citation>
    <scope>NUCLEOTIDE SEQUENCE [LARGE SCALE GENOMIC DNA]</scope>
    <source>
        <strain evidence="5">Cflorida</strain>
    </source>
</reference>
<evidence type="ECO:0000256" key="3">
    <source>
        <dbReference type="ARBA" id="ARBA00022679"/>
    </source>
</evidence>
<dbReference type="InterPro" id="IPR052190">
    <property type="entry name" value="Euk-Arch_PrmC-MTase"/>
</dbReference>
<sequence length="251" mass="27805">MIPTPSTSHVPYEKVYEPAEDSFLFLDTLSSDTEKAFLNNRFNQRNDDSNTYCHIPLVVEIGSGSGVVISFVHAHCEMILGRSDILSAGVDVNFHACKATVKTVNIAEEEQQSISHGFYLGNILGDLTKSLKPKQVDLLLFNPPYVPTPELPKLPTEDGVAIVSNDSYLLSLSFSGGYDGMETTNRLLEYLPEILSPKYGCAYVLLCAQNKPEEVKDKIRRSGNGFLVKTVGTTGKSAGWEKLQLIRIWRE</sequence>
<keyword evidence="2" id="KW-0489">Methyltransferase</keyword>
<dbReference type="GO" id="GO:0008276">
    <property type="term" value="F:protein methyltransferase activity"/>
    <property type="evidence" value="ECO:0007669"/>
    <property type="project" value="TreeGrafter"/>
</dbReference>